<dbReference type="AlphaFoldDB" id="G4ZKG9"/>
<dbReference type="RefSeq" id="XP_009529660.1">
    <property type="nucleotide sequence ID" value="XM_009531365.1"/>
</dbReference>
<dbReference type="InterPro" id="IPR050302">
    <property type="entry name" value="Rab_GAP_TBC_domain"/>
</dbReference>
<dbReference type="Proteomes" id="UP000002640">
    <property type="component" value="Unassembled WGS sequence"/>
</dbReference>
<dbReference type="SMART" id="SM00164">
    <property type="entry name" value="TBC"/>
    <property type="match status" value="1"/>
</dbReference>
<dbReference type="Gene3D" id="1.10.8.270">
    <property type="entry name" value="putative rabgap domain of human tbc1 domain family member 14 like domains"/>
    <property type="match status" value="1"/>
</dbReference>
<sequence length="840" mass="94840">MLQGLRRKIGRYAPRGGGAAEEAPVEEEPELRESASPLEAAVWHFNRQDRALRRLEMEMTHMIEQIQVACATMATVAEIFSETCSGYEEHSFGGGFKATMKQVELEEAERMEQSIRFTVLDPLQARLERHDQLREEIIVWDKLAAECKMLRAITLKMQSSRLEDDDKRAQTEMDLHRVAEELQEAEMKLLPLVEDAVESATASTLDLFSSTRLQTSIFFRYTSESVLSSLTSAEREVVAEANHPLKIPMAVKLTPPSVSLSTTASKLTKMFSLTSDGWTEVEGSSSSTAPDGVEAISGSDEDDESHITLEDFEAGRVPQVHKAAEDSVKTPTIDTQSDPARLLTLASYAIVTHDEEEVEDANGDKSSRIRRSTSPSPRTASFQPITPRRTASMFWSIRKTIRGKFNYPSGQPRIIRQSSAPPIDATGNHMFITPQSPTEWLAIEECLWEIDAREAKSPSKSMLTADSMSSDTEDLLTGLLQKHDSLYFECLSYLRVEDLARLSKVNFRLHSHLIGSAPIWKKSIRSGGLSESIRSSLWLSVFYESTPWRSSGIASHYLSADRRCSMYDQLLEKVGTKLAGGLDAEEDSLSDDDAQLAVWFREIDVDVVRTCHRRIYTNNTATLVTSTSDSDEDTVESVLNEMIDIVVKAKIRRVLRAYVVYNPRVGYCQGMGFLVRLLTEVAEDEADIFWLFVGFSEPENDRNLYEPGMAVLQPYLSKFELLFSTHMPELYAHFQAEGVHVATFCTRWFLTFFSSFETLAPNLVIRLLDIFIIDGWRVMFSVSLVILDELQEQLMKCDMEGILRVLQFPRSYMPDPDQLRQRQLVRHALAFSISRAINSI</sequence>
<feature type="region of interest" description="Disordered" evidence="1">
    <location>
        <begin position="278"/>
        <end position="335"/>
    </location>
</feature>
<dbReference type="InParanoid" id="G4ZKG9"/>
<dbReference type="PANTHER" id="PTHR47219">
    <property type="entry name" value="RAB GTPASE-ACTIVATING PROTEIN 1-LIKE"/>
    <property type="match status" value="1"/>
</dbReference>
<dbReference type="SUPFAM" id="SSF47923">
    <property type="entry name" value="Ypt/Rab-GAP domain of gyp1p"/>
    <property type="match status" value="2"/>
</dbReference>
<dbReference type="KEGG" id="psoj:PHYSODRAFT_509000"/>
<dbReference type="GO" id="GO:0005096">
    <property type="term" value="F:GTPase activator activity"/>
    <property type="evidence" value="ECO:0007669"/>
    <property type="project" value="TreeGrafter"/>
</dbReference>
<dbReference type="Gene3D" id="1.20.1270.60">
    <property type="entry name" value="Arfaptin homology (AH) domain/BAR domain"/>
    <property type="match status" value="1"/>
</dbReference>
<feature type="domain" description="Rab-GAP TBC" evidence="2">
    <location>
        <begin position="528"/>
        <end position="775"/>
    </location>
</feature>
<evidence type="ECO:0000313" key="3">
    <source>
        <dbReference type="EMBL" id="EGZ15911.1"/>
    </source>
</evidence>
<dbReference type="InterPro" id="IPR027267">
    <property type="entry name" value="AH/BAR_dom_sf"/>
</dbReference>
<feature type="region of interest" description="Disordered" evidence="1">
    <location>
        <begin position="355"/>
        <end position="385"/>
    </location>
</feature>
<dbReference type="PANTHER" id="PTHR47219:SF9">
    <property type="entry name" value="GTPASE ACTIVATING PROTEIN AND CENTROSOME-ASSOCIATED, ISOFORM B"/>
    <property type="match status" value="1"/>
</dbReference>
<keyword evidence="4" id="KW-1185">Reference proteome</keyword>
<dbReference type="SMR" id="G4ZKG9"/>
<accession>G4ZKG9</accession>
<feature type="compositionally biased region" description="Polar residues" evidence="1">
    <location>
        <begin position="278"/>
        <end position="289"/>
    </location>
</feature>
<feature type="region of interest" description="Disordered" evidence="1">
    <location>
        <begin position="13"/>
        <end position="33"/>
    </location>
</feature>
<dbReference type="GO" id="GO:0031267">
    <property type="term" value="F:small GTPase binding"/>
    <property type="evidence" value="ECO:0007669"/>
    <property type="project" value="TreeGrafter"/>
</dbReference>
<gene>
    <name evidence="3" type="ORF">PHYSODRAFT_509000</name>
</gene>
<proteinExistence type="predicted"/>
<evidence type="ECO:0000313" key="4">
    <source>
        <dbReference type="Proteomes" id="UP000002640"/>
    </source>
</evidence>
<dbReference type="PROSITE" id="PS50086">
    <property type="entry name" value="TBC_RABGAP"/>
    <property type="match status" value="1"/>
</dbReference>
<reference evidence="3 4" key="1">
    <citation type="journal article" date="2006" name="Science">
        <title>Phytophthora genome sequences uncover evolutionary origins and mechanisms of pathogenesis.</title>
        <authorList>
            <person name="Tyler B.M."/>
            <person name="Tripathy S."/>
            <person name="Zhang X."/>
            <person name="Dehal P."/>
            <person name="Jiang R.H."/>
            <person name="Aerts A."/>
            <person name="Arredondo F.D."/>
            <person name="Baxter L."/>
            <person name="Bensasson D."/>
            <person name="Beynon J.L."/>
            <person name="Chapman J."/>
            <person name="Damasceno C.M."/>
            <person name="Dorrance A.E."/>
            <person name="Dou D."/>
            <person name="Dickerman A.W."/>
            <person name="Dubchak I.L."/>
            <person name="Garbelotto M."/>
            <person name="Gijzen M."/>
            <person name="Gordon S.G."/>
            <person name="Govers F."/>
            <person name="Grunwald N.J."/>
            <person name="Huang W."/>
            <person name="Ivors K.L."/>
            <person name="Jones R.W."/>
            <person name="Kamoun S."/>
            <person name="Krampis K."/>
            <person name="Lamour K.H."/>
            <person name="Lee M.K."/>
            <person name="McDonald W.H."/>
            <person name="Medina M."/>
            <person name="Meijer H.J."/>
            <person name="Nordberg E.K."/>
            <person name="Maclean D.J."/>
            <person name="Ospina-Giraldo M.D."/>
            <person name="Morris P.F."/>
            <person name="Phuntumart V."/>
            <person name="Putnam N.H."/>
            <person name="Rash S."/>
            <person name="Rose J.K."/>
            <person name="Sakihama Y."/>
            <person name="Salamov A.A."/>
            <person name="Savidor A."/>
            <person name="Scheuring C.F."/>
            <person name="Smith B.M."/>
            <person name="Sobral B.W."/>
            <person name="Terry A."/>
            <person name="Torto-Alalibo T.A."/>
            <person name="Win J."/>
            <person name="Xu Z."/>
            <person name="Zhang H."/>
            <person name="Grigoriev I.V."/>
            <person name="Rokhsar D.S."/>
            <person name="Boore J.L."/>
        </authorList>
    </citation>
    <scope>NUCLEOTIDE SEQUENCE [LARGE SCALE GENOMIC DNA]</scope>
    <source>
        <strain evidence="3 4">P6497</strain>
    </source>
</reference>
<evidence type="ECO:0000256" key="1">
    <source>
        <dbReference type="SAM" id="MobiDB-lite"/>
    </source>
</evidence>
<dbReference type="EMBL" id="JH159155">
    <property type="protein sequence ID" value="EGZ15911.1"/>
    <property type="molecule type" value="Genomic_DNA"/>
</dbReference>
<dbReference type="GeneID" id="20658934"/>
<protein>
    <recommendedName>
        <fullName evidence="2">Rab-GAP TBC domain-containing protein</fullName>
    </recommendedName>
</protein>
<dbReference type="Gene3D" id="1.10.472.80">
    <property type="entry name" value="Ypt/Rab-GAP domain of gyp1p, domain 3"/>
    <property type="match status" value="1"/>
</dbReference>
<organism evidence="3 4">
    <name type="scientific">Phytophthora sojae (strain P6497)</name>
    <name type="common">Soybean stem and root rot agent</name>
    <name type="synonym">Phytophthora megasperma f. sp. glycines</name>
    <dbReference type="NCBI Taxonomy" id="1094619"/>
    <lineage>
        <taxon>Eukaryota</taxon>
        <taxon>Sar</taxon>
        <taxon>Stramenopiles</taxon>
        <taxon>Oomycota</taxon>
        <taxon>Peronosporomycetes</taxon>
        <taxon>Peronosporales</taxon>
        <taxon>Peronosporaceae</taxon>
        <taxon>Phytophthora</taxon>
    </lineage>
</organism>
<dbReference type="OMA" id="KCDMEGI"/>
<name>G4ZKG9_PHYSP</name>
<evidence type="ECO:0000259" key="2">
    <source>
        <dbReference type="PROSITE" id="PS50086"/>
    </source>
</evidence>
<feature type="compositionally biased region" description="Low complexity" evidence="1">
    <location>
        <begin position="372"/>
        <end position="381"/>
    </location>
</feature>
<dbReference type="InterPro" id="IPR035969">
    <property type="entry name" value="Rab-GAP_TBC_sf"/>
</dbReference>
<dbReference type="SUPFAM" id="SSF103657">
    <property type="entry name" value="BAR/IMD domain-like"/>
    <property type="match status" value="1"/>
</dbReference>
<dbReference type="Pfam" id="PF00566">
    <property type="entry name" value="RabGAP-TBC"/>
    <property type="match status" value="1"/>
</dbReference>
<dbReference type="InterPro" id="IPR000195">
    <property type="entry name" value="Rab-GAP-TBC_dom"/>
</dbReference>